<sequence length="164" mass="17514">MTETIELSSALRRLPLEAPPHSAWPAVQAQLPKRPAWPTWPAAAAAAAVLLAVLFQFTGQPPATGTPAGALEPLMARSAQLESAFYAQQDDAISSASVIAANLNLEEQLAAIDTELGTQPATARAEALWRQRIELLDQGIRLNRDNADYNARGQSFDLALASTD</sequence>
<reference evidence="1" key="2">
    <citation type="submission" date="2020-09" db="EMBL/GenBank/DDBJ databases">
        <authorList>
            <person name="Sun Q."/>
            <person name="Zhou Y."/>
        </authorList>
    </citation>
    <scope>NUCLEOTIDE SEQUENCE</scope>
    <source>
        <strain evidence="1">CGMCC 1.12726</strain>
    </source>
</reference>
<accession>A0A917CF18</accession>
<keyword evidence="2" id="KW-1185">Reference proteome</keyword>
<gene>
    <name evidence="1" type="ORF">GCM10010960_06070</name>
</gene>
<dbReference type="AlphaFoldDB" id="A0A917CF18"/>
<reference evidence="1" key="1">
    <citation type="journal article" date="2014" name="Int. J. Syst. Evol. Microbiol.">
        <title>Complete genome sequence of Corynebacterium casei LMG S-19264T (=DSM 44701T), isolated from a smear-ripened cheese.</title>
        <authorList>
            <consortium name="US DOE Joint Genome Institute (JGI-PGF)"/>
            <person name="Walter F."/>
            <person name="Albersmeier A."/>
            <person name="Kalinowski J."/>
            <person name="Ruckert C."/>
        </authorList>
    </citation>
    <scope>NUCLEOTIDE SEQUENCE</scope>
    <source>
        <strain evidence="1">CGMCC 1.12726</strain>
    </source>
</reference>
<evidence type="ECO:0000313" key="1">
    <source>
        <dbReference type="EMBL" id="GGF86944.1"/>
    </source>
</evidence>
<organism evidence="1 2">
    <name type="scientific">Arenimonas maotaiensis</name>
    <dbReference type="NCBI Taxonomy" id="1446479"/>
    <lineage>
        <taxon>Bacteria</taxon>
        <taxon>Pseudomonadati</taxon>
        <taxon>Pseudomonadota</taxon>
        <taxon>Gammaproteobacteria</taxon>
        <taxon>Lysobacterales</taxon>
        <taxon>Lysobacteraceae</taxon>
        <taxon>Arenimonas</taxon>
    </lineage>
</organism>
<dbReference type="EMBL" id="BMFO01000001">
    <property type="protein sequence ID" value="GGF86944.1"/>
    <property type="molecule type" value="Genomic_DNA"/>
</dbReference>
<name>A0A917CF18_9GAMM</name>
<proteinExistence type="predicted"/>
<protein>
    <submittedName>
        <fullName evidence="1">Uncharacterized protein</fullName>
    </submittedName>
</protein>
<dbReference type="RefSeq" id="WP_188447609.1">
    <property type="nucleotide sequence ID" value="NZ_BMFO01000001.1"/>
</dbReference>
<comment type="caution">
    <text evidence="1">The sequence shown here is derived from an EMBL/GenBank/DDBJ whole genome shotgun (WGS) entry which is preliminary data.</text>
</comment>
<dbReference type="Proteomes" id="UP000632858">
    <property type="component" value="Unassembled WGS sequence"/>
</dbReference>
<evidence type="ECO:0000313" key="2">
    <source>
        <dbReference type="Proteomes" id="UP000632858"/>
    </source>
</evidence>